<keyword evidence="1" id="KW-0175">Coiled coil</keyword>
<keyword evidence="3" id="KW-0472">Membrane</keyword>
<evidence type="ECO:0000256" key="2">
    <source>
        <dbReference type="SAM" id="MobiDB-lite"/>
    </source>
</evidence>
<dbReference type="Proteomes" id="UP000076004">
    <property type="component" value="Unassembled WGS sequence"/>
</dbReference>
<evidence type="ECO:0000256" key="4">
    <source>
        <dbReference type="SAM" id="SignalP"/>
    </source>
</evidence>
<dbReference type="RefSeq" id="XP_018642833.1">
    <property type="nucleotide sequence ID" value="XM_018784779.1"/>
</dbReference>
<evidence type="ECO:0000313" key="6">
    <source>
        <dbReference type="Proteomes" id="UP000076004"/>
    </source>
</evidence>
<dbReference type="AlphaFoldDB" id="A0A151LRU3"/>
<name>A0A151LRU3_9APIC</name>
<evidence type="ECO:0000313" key="5">
    <source>
        <dbReference type="EMBL" id="KYO01894.1"/>
    </source>
</evidence>
<keyword evidence="4" id="KW-0732">Signal</keyword>
<feature type="region of interest" description="Disordered" evidence="2">
    <location>
        <begin position="182"/>
        <end position="222"/>
    </location>
</feature>
<dbReference type="VEuPathDB" id="PlasmoDB:PGSY75_0620000"/>
<dbReference type="EMBL" id="LVLB01000007">
    <property type="protein sequence ID" value="KYO01894.1"/>
    <property type="molecule type" value="Genomic_DNA"/>
</dbReference>
<feature type="coiled-coil region" evidence="1">
    <location>
        <begin position="475"/>
        <end position="505"/>
    </location>
</feature>
<organism evidence="5 6">
    <name type="scientific">Plasmodium gaboni</name>
    <dbReference type="NCBI Taxonomy" id="647221"/>
    <lineage>
        <taxon>Eukaryota</taxon>
        <taxon>Sar</taxon>
        <taxon>Alveolata</taxon>
        <taxon>Apicomplexa</taxon>
        <taxon>Aconoidasida</taxon>
        <taxon>Haemosporida</taxon>
        <taxon>Plasmodiidae</taxon>
        <taxon>Plasmodium</taxon>
        <taxon>Plasmodium (Laverania)</taxon>
    </lineage>
</organism>
<proteinExistence type="predicted"/>
<dbReference type="KEGG" id="pgab:PGSY75_0620000"/>
<accession>A0A151LRU3</accession>
<dbReference type="VEuPathDB" id="PlasmoDB:PGABG01_0618600"/>
<feature type="signal peptide" evidence="4">
    <location>
        <begin position="1"/>
        <end position="24"/>
    </location>
</feature>
<dbReference type="GeneID" id="29775382"/>
<keyword evidence="3" id="KW-1133">Transmembrane helix</keyword>
<evidence type="ECO:0008006" key="7">
    <source>
        <dbReference type="Google" id="ProtNLM"/>
    </source>
</evidence>
<sequence>MQKLIYVSLFFLVFFPSKFPVVLSKDDDQRHGMDSYSMNKYNDIYRPNADNGIHNNLRPSPYSDIEDLAKGRDNASDFRENELFNIQNDASSNTGTNDEKVITLSDKIYTDKIKNTIEYRKWRAQSKFRPPPRDPEEDMFVEGYKPIKRTDDNLLPHKKEKQDFEEQIQKYVDLENELQKQKELEEAERRKKEIEDEERRRKDIEEEERKKKELRDAQRKKEEIEFEERMKKKLDDEQKRQKDLEEINKKENDMQGIYKKLEDLELDNMDMKIDNNDTYDIEHLVNDDNKLYTKINRIVSEVSRSNELYVNIMKYITLMYTYHVDIRKENFTNGSISIFLTFENPKMGNDLANINISFFASEQTTDTNEVAEVRSNYFTNYNMNELLEDNESGKLLSQDEYIKELVKYSHWFNSSNKENLKNKNYDMNTNISKTLQYVIDNNINLADNFITFNRTNEGEVTISKLDDFLNECSKVKSEDIKKEEIKKIMKNLKRKEQIIQEVKNSLIKKDIEKCKLYTTILMFGSSIYSSIKYFFLLMLFVIYIL</sequence>
<keyword evidence="3" id="KW-0812">Transmembrane</keyword>
<evidence type="ECO:0000256" key="1">
    <source>
        <dbReference type="SAM" id="Coils"/>
    </source>
</evidence>
<feature type="chain" id="PRO_5007584418" description="Secreted ookinete protein" evidence="4">
    <location>
        <begin position="25"/>
        <end position="545"/>
    </location>
</feature>
<evidence type="ECO:0000256" key="3">
    <source>
        <dbReference type="SAM" id="Phobius"/>
    </source>
</evidence>
<comment type="caution">
    <text evidence="5">The sequence shown here is derived from an EMBL/GenBank/DDBJ whole genome shotgun (WGS) entry which is preliminary data.</text>
</comment>
<gene>
    <name evidence="5" type="ORF">PGSY75_0620000</name>
</gene>
<reference evidence="5 6" key="1">
    <citation type="journal article" date="2016" name="Nat. Commun.">
        <title>Genomes of cryptic chimpanzee Plasmodium species reveal key evolutionary events leading to human malaria.</title>
        <authorList>
            <person name="Sundararaman S.A."/>
            <person name="Plenderleith L.J."/>
            <person name="Liu W."/>
            <person name="Loy D.E."/>
            <person name="Learn G.H."/>
            <person name="Li Y."/>
            <person name="Shaw K.S."/>
            <person name="Ayouba A."/>
            <person name="Peeters M."/>
            <person name="Speede S."/>
            <person name="Shaw G.M."/>
            <person name="Bushman F.D."/>
            <person name="Brisson D."/>
            <person name="Rayner J.C."/>
            <person name="Sharp P.M."/>
            <person name="Hahn B.H."/>
        </authorList>
    </citation>
    <scope>NUCLEOTIDE SEQUENCE [LARGE SCALE GENOMIC DNA]</scope>
    <source>
        <strain evidence="5 6">SY75</strain>
    </source>
</reference>
<protein>
    <recommendedName>
        <fullName evidence="7">Secreted ookinete protein</fullName>
    </recommendedName>
</protein>
<feature type="transmembrane region" description="Helical" evidence="3">
    <location>
        <begin position="516"/>
        <end position="544"/>
    </location>
</feature>